<protein>
    <submittedName>
        <fullName evidence="1">Uncharacterized protein</fullName>
    </submittedName>
</protein>
<evidence type="ECO:0000313" key="2">
    <source>
        <dbReference type="Proteomes" id="UP001145114"/>
    </source>
</evidence>
<reference evidence="1" key="1">
    <citation type="submission" date="2022-06" db="EMBL/GenBank/DDBJ databases">
        <title>Phylogenomic reconstructions and comparative analyses of Kickxellomycotina fungi.</title>
        <authorList>
            <person name="Reynolds N.K."/>
            <person name="Stajich J.E."/>
            <person name="Barry K."/>
            <person name="Grigoriev I.V."/>
            <person name="Crous P."/>
            <person name="Smith M.E."/>
        </authorList>
    </citation>
    <scope>NUCLEOTIDE SEQUENCE</scope>
    <source>
        <strain evidence="1">RSA 2271</strain>
    </source>
</reference>
<dbReference type="EMBL" id="JAMZIH010000504">
    <property type="protein sequence ID" value="KAJ1679244.1"/>
    <property type="molecule type" value="Genomic_DNA"/>
</dbReference>
<sequence>MQYHYVVTAHKPSSVQSAVKGAFIDPSATNLIVAKNHILEIYHDANDSVRLMAEYVLNGQIQTLDVLHPKDRITALILITTSKKQFAVLSWDSMSGKIITESFGSLIERLGRPMDEGTLTAVDPKCRAIAMMAYQGTLKVIPVVADEAMRRSAGRYAKNYCGGSELWPYSTKYSVSATTTEASAVTGTATLPISPTTPTLAMSKVSVVGEKHPSKGKGKAVQGEIAVGDLYSGHLFRIEELKVLDMAFLHGCGKPTIAILHEDNAMIRSVQVYEAHTIINDKLAGVWAQGNVGPTASHILALPRGGALVLGQGFITFIDGDRSKVVVSTGWSDVTAHEIIDPHAGERVLVGDDE</sequence>
<accession>A0ACC1HRR7</accession>
<evidence type="ECO:0000313" key="1">
    <source>
        <dbReference type="EMBL" id="KAJ1679244.1"/>
    </source>
</evidence>
<gene>
    <name evidence="1" type="ORF">EV182_002445</name>
</gene>
<keyword evidence="2" id="KW-1185">Reference proteome</keyword>
<comment type="caution">
    <text evidence="1">The sequence shown here is derived from an EMBL/GenBank/DDBJ whole genome shotgun (WGS) entry which is preliminary data.</text>
</comment>
<feature type="non-terminal residue" evidence="1">
    <location>
        <position position="354"/>
    </location>
</feature>
<organism evidence="1 2">
    <name type="scientific">Spiromyces aspiralis</name>
    <dbReference type="NCBI Taxonomy" id="68401"/>
    <lineage>
        <taxon>Eukaryota</taxon>
        <taxon>Fungi</taxon>
        <taxon>Fungi incertae sedis</taxon>
        <taxon>Zoopagomycota</taxon>
        <taxon>Kickxellomycotina</taxon>
        <taxon>Kickxellomycetes</taxon>
        <taxon>Kickxellales</taxon>
        <taxon>Kickxellaceae</taxon>
        <taxon>Spiromyces</taxon>
    </lineage>
</organism>
<proteinExistence type="predicted"/>
<dbReference type="Proteomes" id="UP001145114">
    <property type="component" value="Unassembled WGS sequence"/>
</dbReference>
<name>A0ACC1HRR7_9FUNG</name>